<protein>
    <recommendedName>
        <fullName evidence="2">Chorismate lyase</fullName>
    </recommendedName>
</protein>
<name>A0A1C9C7L2_RHOPU</name>
<dbReference type="Gene3D" id="3.40.1410.10">
    <property type="entry name" value="Chorismate lyase-like"/>
    <property type="match status" value="1"/>
</dbReference>
<sequence length="178" mass="21194">MELIIKQKLFCKISTIKIDKIHYLTRRKMFYIPNQWKLILINDGSFTQNLNSLIGQNVSLNIINEYDFTLINQEKVRCVWLEDTINNKLTFAQSLLSSENRYPNKARQAKKNSIGKLLIEEKKDIHKELEEIYCGYSSYFNNHFKTQELIWARKCAIYYKECYVASINEIFSPKLMLF</sequence>
<dbReference type="GeneID" id="29069493"/>
<dbReference type="InterPro" id="IPR002800">
    <property type="entry name" value="Rv2949c-like"/>
</dbReference>
<dbReference type="Pfam" id="PF01947">
    <property type="entry name" value="Rv2949c-like"/>
    <property type="match status" value="1"/>
</dbReference>
<geneLocation type="plastid" evidence="1"/>
<proteinExistence type="predicted"/>
<dbReference type="SUPFAM" id="SSF64288">
    <property type="entry name" value="Chorismate lyase-like"/>
    <property type="match status" value="1"/>
</dbReference>
<organism evidence="1">
    <name type="scientific">Rhodymenia pseudopalmata</name>
    <name type="common">Red alga</name>
    <dbReference type="NCBI Taxonomy" id="31502"/>
    <lineage>
        <taxon>Eukaryota</taxon>
        <taxon>Rhodophyta</taxon>
        <taxon>Florideophyceae</taxon>
        <taxon>Rhodymeniophycidae</taxon>
        <taxon>Rhodymeniales</taxon>
        <taxon>Rhodymeniaceae</taxon>
        <taxon>Rhodymenia</taxon>
    </lineage>
</organism>
<keyword evidence="1" id="KW-0934">Plastid</keyword>
<reference evidence="1" key="1">
    <citation type="journal article" date="2016" name="BMC Biol.">
        <title>Parallel evolution of highly conserved plastid genome architecture in red seaweeds and seed plants.</title>
        <authorList>
            <person name="Lee J."/>
            <person name="Cho C.H."/>
            <person name="Park S.I."/>
            <person name="Choi J.W."/>
            <person name="Song H.S."/>
            <person name="West J.A."/>
            <person name="Bhattacharya D."/>
            <person name="Yoon H.S."/>
        </authorList>
    </citation>
    <scope>NUCLEOTIDE SEQUENCE</scope>
</reference>
<dbReference type="EMBL" id="KX284709">
    <property type="protein sequence ID" value="AOM64368.1"/>
    <property type="molecule type" value="Genomic_DNA"/>
</dbReference>
<evidence type="ECO:0000313" key="1">
    <source>
        <dbReference type="EMBL" id="AOM64368.1"/>
    </source>
</evidence>
<evidence type="ECO:0008006" key="2">
    <source>
        <dbReference type="Google" id="ProtNLM"/>
    </source>
</evidence>
<gene>
    <name evidence="1" type="primary">ycf21</name>
    <name evidence="1" type="ORF">Rhodyp_090</name>
</gene>
<dbReference type="AlphaFoldDB" id="A0A1C9C7L2"/>
<accession>A0A1C9C7L2</accession>
<dbReference type="RefSeq" id="YP_009293686.1">
    <property type="nucleotide sequence ID" value="NC_031144.1"/>
</dbReference>
<dbReference type="InterPro" id="IPR028978">
    <property type="entry name" value="Chorismate_lyase_/UTRA_dom_sf"/>
</dbReference>